<dbReference type="eggNOG" id="KOG1515">
    <property type="taxonomic scope" value="Eukaryota"/>
</dbReference>
<dbReference type="Proteomes" id="UP000006790">
    <property type="component" value="Chromosome 1"/>
</dbReference>
<dbReference type="KEGG" id="erc:Ecym_1180"/>
<dbReference type="Pfam" id="PF10340">
    <property type="entry name" value="Say1_Mug180"/>
    <property type="match status" value="1"/>
</dbReference>
<dbReference type="Gene3D" id="3.40.50.1820">
    <property type="entry name" value="alpha/beta hydrolase"/>
    <property type="match status" value="1"/>
</dbReference>
<dbReference type="RefSeq" id="XP_003644247.1">
    <property type="nucleotide sequence ID" value="XM_003644199.1"/>
</dbReference>
<dbReference type="InterPro" id="IPR050300">
    <property type="entry name" value="GDXG_lipolytic_enzyme"/>
</dbReference>
<dbReference type="AlphaFoldDB" id="G8JMW6"/>
<evidence type="ECO:0008006" key="5">
    <source>
        <dbReference type="Google" id="ProtNLM"/>
    </source>
</evidence>
<sequence>MRHRVKKVCNVLSFFVKFYGLGVPNALLNAFWSKISRTKQQDSSLTSRLNLEVLKYANTGAIESFIRPLMARCVCWWYIKQTWGEGAAEKFEFDYVVKEDGLSRLGCLEKAKQFVGKPRTSKSRFLTRPSYHHHDDPIIFYLHGGAFGIGLSRFDYAFMSQVLDPLSEVFPELKALVMDYSCVTVDGENAFPIALMDTITIYREICKAYTNPRIWIISCNAGANLNLGLLQYLAEINDPGLVWPEKSFCISPWLNLSMFNHEEVDLVERTKDDNVMYNFMDRMSSAYLHGQEESSNKVNPYINIEANLNPELWTLILEKSKLHVAVIEGDILQSEIMNFIEQLHIPSTIVNAAYKPNSILKYMWPYEGDWALEDPIGRALVPFFLR</sequence>
<dbReference type="STRING" id="931890.G8JMW6"/>
<dbReference type="HOGENOM" id="CLU_741806_0_0_1"/>
<dbReference type="PANTHER" id="PTHR48081">
    <property type="entry name" value="AB HYDROLASE SUPERFAMILY PROTEIN C4A8.06C"/>
    <property type="match status" value="1"/>
</dbReference>
<dbReference type="GeneID" id="11469607"/>
<evidence type="ECO:0000256" key="2">
    <source>
        <dbReference type="SAM" id="Phobius"/>
    </source>
</evidence>
<reference evidence="4" key="1">
    <citation type="journal article" date="2012" name="G3 (Bethesda)">
        <title>Pichia sorbitophila, an interspecies yeast hybrid reveals early steps of genome resolution following polyploidization.</title>
        <authorList>
            <person name="Leh Louis V."/>
            <person name="Despons L."/>
            <person name="Friedrich A."/>
            <person name="Martin T."/>
            <person name="Durrens P."/>
            <person name="Casaregola S."/>
            <person name="Neuveglise C."/>
            <person name="Fairhead C."/>
            <person name="Marck C."/>
            <person name="Cruz J.A."/>
            <person name="Straub M.L."/>
            <person name="Kugler V."/>
            <person name="Sacerdot C."/>
            <person name="Uzunov Z."/>
            <person name="Thierry A."/>
            <person name="Weiss S."/>
            <person name="Bleykasten C."/>
            <person name="De Montigny J."/>
            <person name="Jacques N."/>
            <person name="Jung P."/>
            <person name="Lemaire M."/>
            <person name="Mallet S."/>
            <person name="Morel G."/>
            <person name="Richard G.F."/>
            <person name="Sarkar A."/>
            <person name="Savel G."/>
            <person name="Schacherer J."/>
            <person name="Seret M.L."/>
            <person name="Talla E."/>
            <person name="Samson G."/>
            <person name="Jubin C."/>
            <person name="Poulain J."/>
            <person name="Vacherie B."/>
            <person name="Barbe V."/>
            <person name="Pelletier E."/>
            <person name="Sherman D.J."/>
            <person name="Westhof E."/>
            <person name="Weissenbach J."/>
            <person name="Baret P.V."/>
            <person name="Wincker P."/>
            <person name="Gaillardin C."/>
            <person name="Dujon B."/>
            <person name="Souciet J.L."/>
        </authorList>
    </citation>
    <scope>NUCLEOTIDE SEQUENCE [LARGE SCALE GENOMIC DNA]</scope>
    <source>
        <strain evidence="4">CBS 270.75 / DBVPG 7215 / KCTC 17166 / NRRL Y-17582</strain>
    </source>
</reference>
<protein>
    <recommendedName>
        <fullName evidence="5">Alpha/beta hydrolase fold-3 domain-containing protein</fullName>
    </recommendedName>
</protein>
<evidence type="ECO:0000256" key="1">
    <source>
        <dbReference type="ARBA" id="ARBA00022801"/>
    </source>
</evidence>
<dbReference type="InterPro" id="IPR029058">
    <property type="entry name" value="AB_hydrolase_fold"/>
</dbReference>
<keyword evidence="2" id="KW-0472">Membrane</keyword>
<organism evidence="3 4">
    <name type="scientific">Eremothecium cymbalariae (strain CBS 270.75 / DBVPG 7215 / KCTC 17166 / NRRL Y-17582)</name>
    <name type="common">Yeast</name>
    <dbReference type="NCBI Taxonomy" id="931890"/>
    <lineage>
        <taxon>Eukaryota</taxon>
        <taxon>Fungi</taxon>
        <taxon>Dikarya</taxon>
        <taxon>Ascomycota</taxon>
        <taxon>Saccharomycotina</taxon>
        <taxon>Saccharomycetes</taxon>
        <taxon>Saccharomycetales</taxon>
        <taxon>Saccharomycetaceae</taxon>
        <taxon>Eremothecium</taxon>
    </lineage>
</organism>
<name>G8JMW6_ERECY</name>
<proteinExistence type="predicted"/>
<feature type="transmembrane region" description="Helical" evidence="2">
    <location>
        <begin position="12"/>
        <end position="32"/>
    </location>
</feature>
<keyword evidence="4" id="KW-1185">Reference proteome</keyword>
<evidence type="ECO:0000313" key="4">
    <source>
        <dbReference type="Proteomes" id="UP000006790"/>
    </source>
</evidence>
<keyword evidence="1" id="KW-0378">Hydrolase</keyword>
<evidence type="ECO:0000313" key="3">
    <source>
        <dbReference type="EMBL" id="AET37430.1"/>
    </source>
</evidence>
<dbReference type="SUPFAM" id="SSF53474">
    <property type="entry name" value="alpha/beta-Hydrolases"/>
    <property type="match status" value="1"/>
</dbReference>
<keyword evidence="2" id="KW-0812">Transmembrane</keyword>
<dbReference type="GO" id="GO:0016787">
    <property type="term" value="F:hydrolase activity"/>
    <property type="evidence" value="ECO:0007669"/>
    <property type="project" value="UniProtKB-KW"/>
</dbReference>
<dbReference type="OrthoDB" id="2152029at2759"/>
<dbReference type="InParanoid" id="G8JMW6"/>
<dbReference type="EMBL" id="CP002497">
    <property type="protein sequence ID" value="AET37430.1"/>
    <property type="molecule type" value="Genomic_DNA"/>
</dbReference>
<dbReference type="InterPro" id="IPR019436">
    <property type="entry name" value="Say1-like"/>
</dbReference>
<dbReference type="PANTHER" id="PTHR48081:SF8">
    <property type="entry name" value="ALPHA_BETA HYDROLASE FOLD-3 DOMAIN-CONTAINING PROTEIN-RELATED"/>
    <property type="match status" value="1"/>
</dbReference>
<keyword evidence="2" id="KW-1133">Transmembrane helix</keyword>
<dbReference type="OMA" id="YLACADE"/>
<gene>
    <name evidence="3" type="ordered locus">Ecym_1180</name>
</gene>
<accession>G8JMW6</accession>